<accession>A0ABW7YKI2</accession>
<organism evidence="2 3">
    <name type="scientific">Streptomyces cellulosae</name>
    <dbReference type="NCBI Taxonomy" id="1968"/>
    <lineage>
        <taxon>Bacteria</taxon>
        <taxon>Bacillati</taxon>
        <taxon>Actinomycetota</taxon>
        <taxon>Actinomycetes</taxon>
        <taxon>Kitasatosporales</taxon>
        <taxon>Streptomycetaceae</taxon>
        <taxon>Streptomyces</taxon>
    </lineage>
</organism>
<evidence type="ECO:0000313" key="3">
    <source>
        <dbReference type="Proteomes" id="UP001612415"/>
    </source>
</evidence>
<feature type="compositionally biased region" description="Polar residues" evidence="1">
    <location>
        <begin position="107"/>
        <end position="123"/>
    </location>
</feature>
<name>A0ABW7YKI2_STRCE</name>
<reference evidence="2 3" key="1">
    <citation type="submission" date="2024-10" db="EMBL/GenBank/DDBJ databases">
        <title>The Natural Products Discovery Center: Release of the First 8490 Sequenced Strains for Exploring Actinobacteria Biosynthetic Diversity.</title>
        <authorList>
            <person name="Kalkreuter E."/>
            <person name="Kautsar S.A."/>
            <person name="Yang D."/>
            <person name="Bader C.D."/>
            <person name="Teijaro C.N."/>
            <person name="Fluegel L."/>
            <person name="Davis C.M."/>
            <person name="Simpson J.R."/>
            <person name="Lauterbach L."/>
            <person name="Steele A.D."/>
            <person name="Gui C."/>
            <person name="Meng S."/>
            <person name="Li G."/>
            <person name="Viehrig K."/>
            <person name="Ye F."/>
            <person name="Su P."/>
            <person name="Kiefer A.F."/>
            <person name="Nichols A."/>
            <person name="Cepeda A.J."/>
            <person name="Yan W."/>
            <person name="Fan B."/>
            <person name="Jiang Y."/>
            <person name="Adhikari A."/>
            <person name="Zheng C.-J."/>
            <person name="Schuster L."/>
            <person name="Cowan T.M."/>
            <person name="Smanski M.J."/>
            <person name="Chevrette M.G."/>
            <person name="De Carvalho L.P.S."/>
            <person name="Shen B."/>
        </authorList>
    </citation>
    <scope>NUCLEOTIDE SEQUENCE [LARGE SCALE GENOMIC DNA]</scope>
    <source>
        <strain evidence="2 3">NPDC051599</strain>
    </source>
</reference>
<dbReference type="EMBL" id="JBITDC010000030">
    <property type="protein sequence ID" value="MFI5681588.1"/>
    <property type="molecule type" value="Genomic_DNA"/>
</dbReference>
<dbReference type="RefSeq" id="WP_398662377.1">
    <property type="nucleotide sequence ID" value="NZ_JBITDC010000030.1"/>
</dbReference>
<sequence length="123" mass="13450">MERAEGTCPLVYQCRLLTYGDAVGVDGQRQLPSGKRDAAGEEPHIALDLVRDNRRTSGAVVDLHEQQRQQVVPRRSTARQVRRCPPSDPTAVRLWAGHGLTVPGPRSPSSKMRVTAGSSPRQS</sequence>
<comment type="caution">
    <text evidence="2">The sequence shown here is derived from an EMBL/GenBank/DDBJ whole genome shotgun (WGS) entry which is preliminary data.</text>
</comment>
<feature type="region of interest" description="Disordered" evidence="1">
    <location>
        <begin position="64"/>
        <end position="123"/>
    </location>
</feature>
<keyword evidence="3" id="KW-1185">Reference proteome</keyword>
<dbReference type="Proteomes" id="UP001612415">
    <property type="component" value="Unassembled WGS sequence"/>
</dbReference>
<evidence type="ECO:0000256" key="1">
    <source>
        <dbReference type="SAM" id="MobiDB-lite"/>
    </source>
</evidence>
<evidence type="ECO:0000313" key="2">
    <source>
        <dbReference type="EMBL" id="MFI5681588.1"/>
    </source>
</evidence>
<proteinExistence type="predicted"/>
<protein>
    <submittedName>
        <fullName evidence="2">Uncharacterized protein</fullName>
    </submittedName>
</protein>
<gene>
    <name evidence="2" type="ORF">ACIA8P_44555</name>
</gene>